<dbReference type="EMBL" id="FNYS01000039">
    <property type="protein sequence ID" value="SEJ42423.1"/>
    <property type="molecule type" value="Genomic_DNA"/>
</dbReference>
<dbReference type="GeneID" id="82258856"/>
<accession>A0A1H6YM70</accession>
<evidence type="ECO:0000313" key="1">
    <source>
        <dbReference type="EMBL" id="SEJ42423.1"/>
    </source>
</evidence>
<protein>
    <submittedName>
        <fullName evidence="1">Uncharacterized protein</fullName>
    </submittedName>
</protein>
<reference evidence="1 2" key="1">
    <citation type="submission" date="2016-10" db="EMBL/GenBank/DDBJ databases">
        <authorList>
            <person name="de Groot N.N."/>
        </authorList>
    </citation>
    <scope>NUCLEOTIDE SEQUENCE [LARGE SCALE GENOMIC DNA]</scope>
    <source>
        <strain evidence="1 2">DSM 23048</strain>
    </source>
</reference>
<organism evidence="1 2">
    <name type="scientific">Myroides marinus</name>
    <dbReference type="NCBI Taxonomy" id="703342"/>
    <lineage>
        <taxon>Bacteria</taxon>
        <taxon>Pseudomonadati</taxon>
        <taxon>Bacteroidota</taxon>
        <taxon>Flavobacteriia</taxon>
        <taxon>Flavobacteriales</taxon>
        <taxon>Flavobacteriaceae</taxon>
        <taxon>Myroides</taxon>
    </lineage>
</organism>
<sequence length="748" mass="81424">MKKNYNPINIWRFILILFLGLISQLDSMTLAQSRIVVPHGTQISDGSTPNSLKPLSFSLMDLSSIERGFLMPRLTSEERSRLPIGELTAGTLIYNTTLNCIEFYNITRQKWMNMCGDVGPAIFTISDAKCKQIEVSGDYVKGIVLNERKNIITLEVNVSSPGTFDIQALAFNGDNVENGYSFSTKGVFPTAGNFLLILKGNGKPIKGSDDGTPKDIIRFLFNQQLITCTTKNYVKPDFEPLNVEFICNDSKFPITSEGNYKEGESLSSANRIIVPFKVTKPGRGKVFGEIAIGGKQSELIQYESELIDFKTTAVNQVQYIALTPVSNTGKPTVGGKHSVKMKLVTNGRYDYDPFEPKETREIAGCTYEIDVEPLIKNAEMVVYCFNGNQKVFGTYKKGFAMTTANYATINMEVKEPGDYIIKTNNANGIHFELTGTFDTTGMYIEPNALKIYAKGVPLAEGTFTYTFDMPTSVGGTSCSFDVTVEPDALTPKTFLTYSSQNTTYGYGFNGGQANQFITSDNNFGTKMFSTVKMQGGVNLVSKSNNTSNISSDIASTNANVVSVGFNTVFNAQSAADLARFIRNGGGVLAVTDLRNDASTGFLLNAVLGVNPILQNSGGAGTVHPLAYKDDPVLNGPFGDIRGKAWGEDASTTVGIVPSSISSVLSSIEVLSTSSGGNIVAFRHKTLNFVWVGDGGFNSSQINNTSATICPFKVDDNYRPIPKPNYNQPVYNSQFTANALAWLFTQTNK</sequence>
<proteinExistence type="predicted"/>
<dbReference type="RefSeq" id="WP_074748418.1">
    <property type="nucleotide sequence ID" value="NZ_FNYS01000039.1"/>
</dbReference>
<dbReference type="Proteomes" id="UP000183077">
    <property type="component" value="Unassembled WGS sequence"/>
</dbReference>
<evidence type="ECO:0000313" key="2">
    <source>
        <dbReference type="Proteomes" id="UP000183077"/>
    </source>
</evidence>
<name>A0A1H6YM70_9FLAO</name>
<gene>
    <name evidence="1" type="ORF">SAMN04488018_1393</name>
</gene>
<dbReference type="AlphaFoldDB" id="A0A1H6YM70"/>